<evidence type="ECO:0000313" key="2">
    <source>
        <dbReference type="Proteomes" id="UP000280197"/>
    </source>
</evidence>
<sequence>MRRVGVAMAGAVAGGLLLGGCSPAHLSLVGVWLDTDGRPLARVRPCDGDQSAGVTLRAYPDDRNGGRGRRGHQAANGWSAPAVPALADTTFPLFAPPDSWHPETVGPQQMLSRATYTLEFTAYEHEDFVDYVGEVTFSAADLAGLERGEVWADGRAMSREAFEDLVGDAC</sequence>
<organism evidence="1 2">
    <name type="scientific">Streptomyces aquilus</name>
    <dbReference type="NCBI Taxonomy" id="2548456"/>
    <lineage>
        <taxon>Bacteria</taxon>
        <taxon>Bacillati</taxon>
        <taxon>Actinomycetota</taxon>
        <taxon>Actinomycetes</taxon>
        <taxon>Kitasatosporales</taxon>
        <taxon>Streptomycetaceae</taxon>
        <taxon>Streptomyces</taxon>
    </lineage>
</organism>
<keyword evidence="2" id="KW-1185">Reference proteome</keyword>
<evidence type="ECO:0008006" key="3">
    <source>
        <dbReference type="Google" id="ProtNLM"/>
    </source>
</evidence>
<name>A0A3S9I8C2_9ACTN</name>
<accession>A0A3S9I8C2</accession>
<protein>
    <recommendedName>
        <fullName evidence="3">Lipoprotein</fullName>
    </recommendedName>
</protein>
<dbReference type="RefSeq" id="WP_126274540.1">
    <property type="nucleotide sequence ID" value="NZ_CP034463.1"/>
</dbReference>
<proteinExistence type="predicted"/>
<dbReference type="EMBL" id="CP034463">
    <property type="protein sequence ID" value="AZP20623.1"/>
    <property type="molecule type" value="Genomic_DNA"/>
</dbReference>
<gene>
    <name evidence="1" type="ORF">EJC51_33875</name>
</gene>
<dbReference type="KEGG" id="saqu:EJC51_33875"/>
<dbReference type="AlphaFoldDB" id="A0A3S9I8C2"/>
<evidence type="ECO:0000313" key="1">
    <source>
        <dbReference type="EMBL" id="AZP20623.1"/>
    </source>
</evidence>
<reference evidence="1 2" key="1">
    <citation type="submission" date="2018-12" db="EMBL/GenBank/DDBJ databases">
        <authorList>
            <person name="Li K."/>
        </authorList>
    </citation>
    <scope>NUCLEOTIDE SEQUENCE [LARGE SCALE GENOMIC DNA]</scope>
    <source>
        <strain evidence="2">CR22</strain>
    </source>
</reference>
<dbReference type="PROSITE" id="PS51257">
    <property type="entry name" value="PROKAR_LIPOPROTEIN"/>
    <property type="match status" value="1"/>
</dbReference>
<dbReference type="Proteomes" id="UP000280197">
    <property type="component" value="Chromosome"/>
</dbReference>